<dbReference type="InterPro" id="IPR008633">
    <property type="entry name" value="GvpH"/>
</dbReference>
<dbReference type="Pfam" id="PF05455">
    <property type="entry name" value="GvpH"/>
    <property type="match status" value="1"/>
</dbReference>
<organism evidence="3 4">
    <name type="scientific">Haladaptatus litoreus</name>
    <dbReference type="NCBI Taxonomy" id="553468"/>
    <lineage>
        <taxon>Archaea</taxon>
        <taxon>Methanobacteriati</taxon>
        <taxon>Methanobacteriota</taxon>
        <taxon>Stenosarchaea group</taxon>
        <taxon>Halobacteria</taxon>
        <taxon>Halobacteriales</taxon>
        <taxon>Haladaptataceae</taxon>
        <taxon>Haladaptatus</taxon>
    </lineage>
</organism>
<name>A0A1N6YHW8_9EURY</name>
<dbReference type="OrthoDB" id="169661at2157"/>
<dbReference type="PROSITE" id="PS01031">
    <property type="entry name" value="SHSP"/>
    <property type="match status" value="1"/>
</dbReference>
<gene>
    <name evidence="3" type="ORF">SAMN05421858_1577</name>
</gene>
<dbReference type="RefSeq" id="WP_076429426.1">
    <property type="nucleotide sequence ID" value="NZ_FTNO01000001.1"/>
</dbReference>
<dbReference type="AlphaFoldDB" id="A0A1N6YHW8"/>
<evidence type="ECO:0000259" key="2">
    <source>
        <dbReference type="PROSITE" id="PS01031"/>
    </source>
</evidence>
<feature type="domain" description="SHSP" evidence="2">
    <location>
        <begin position="48"/>
        <end position="135"/>
    </location>
</feature>
<reference evidence="4" key="1">
    <citation type="submission" date="2017-01" db="EMBL/GenBank/DDBJ databases">
        <authorList>
            <person name="Varghese N."/>
            <person name="Submissions S."/>
        </authorList>
    </citation>
    <scope>NUCLEOTIDE SEQUENCE [LARGE SCALE GENOMIC DNA]</scope>
    <source>
        <strain evidence="4">CGMCC 1.7737</strain>
    </source>
</reference>
<protein>
    <submittedName>
        <fullName evidence="3">Molecular chaperone IbpA, HSP20 family</fullName>
    </submittedName>
</protein>
<proteinExistence type="inferred from homology"/>
<dbReference type="CDD" id="cd06464">
    <property type="entry name" value="ACD_sHsps-like"/>
    <property type="match status" value="1"/>
</dbReference>
<evidence type="ECO:0000313" key="3">
    <source>
        <dbReference type="EMBL" id="SIR14235.1"/>
    </source>
</evidence>
<accession>A0A1N6YHW8</accession>
<dbReference type="Proteomes" id="UP000186914">
    <property type="component" value="Unassembled WGS sequence"/>
</dbReference>
<dbReference type="SUPFAM" id="SSF49764">
    <property type="entry name" value="HSP20-like chaperones"/>
    <property type="match status" value="1"/>
</dbReference>
<evidence type="ECO:0000313" key="4">
    <source>
        <dbReference type="Proteomes" id="UP000186914"/>
    </source>
</evidence>
<dbReference type="InterPro" id="IPR002068">
    <property type="entry name" value="A-crystallin/Hsp20_dom"/>
</dbReference>
<dbReference type="Gene3D" id="2.60.40.790">
    <property type="match status" value="1"/>
</dbReference>
<dbReference type="InterPro" id="IPR008978">
    <property type="entry name" value="HSP20-like_chaperone"/>
</dbReference>
<sequence>MGLINRLARLANALAEDSTTRTHTGEIGGTGGRISYAVSLGPAESERPRQQTHRPKYLTDVRREEDDLVVAIDLPGVSEDDLTVTFDDETNVVEIREEERPIKRLGLRWENAVVEKATYNNQILELRIEGDTHDG</sequence>
<evidence type="ECO:0000256" key="1">
    <source>
        <dbReference type="PROSITE-ProRule" id="PRU00285"/>
    </source>
</evidence>
<keyword evidence="4" id="KW-1185">Reference proteome</keyword>
<comment type="similarity">
    <text evidence="1">Belongs to the small heat shock protein (HSP20) family.</text>
</comment>
<dbReference type="EMBL" id="FTNO01000001">
    <property type="protein sequence ID" value="SIR14235.1"/>
    <property type="molecule type" value="Genomic_DNA"/>
</dbReference>